<evidence type="ECO:0000256" key="2">
    <source>
        <dbReference type="ARBA" id="ARBA00013194"/>
    </source>
</evidence>
<dbReference type="InterPro" id="IPR000297">
    <property type="entry name" value="PPIase_PpiC"/>
</dbReference>
<evidence type="ECO:0000259" key="7">
    <source>
        <dbReference type="PROSITE" id="PS50198"/>
    </source>
</evidence>
<dbReference type="InterPro" id="IPR050245">
    <property type="entry name" value="PrsA_foldase"/>
</dbReference>
<keyword evidence="4 6" id="KW-0697">Rotamase</keyword>
<gene>
    <name evidence="8" type="ORF">KK062_03920</name>
</gene>
<dbReference type="PROSITE" id="PS50198">
    <property type="entry name" value="PPIC_PPIASE_2"/>
    <property type="match status" value="1"/>
</dbReference>
<dbReference type="Gene3D" id="3.10.50.40">
    <property type="match status" value="1"/>
</dbReference>
<keyword evidence="3" id="KW-0732">Signal</keyword>
<proteinExistence type="predicted"/>
<protein>
    <recommendedName>
        <fullName evidence="2">peptidylprolyl isomerase</fullName>
        <ecNumber evidence="2">5.2.1.8</ecNumber>
    </recommendedName>
</protein>
<dbReference type="GO" id="GO:0003755">
    <property type="term" value="F:peptidyl-prolyl cis-trans isomerase activity"/>
    <property type="evidence" value="ECO:0007669"/>
    <property type="project" value="UniProtKB-KW"/>
</dbReference>
<feature type="domain" description="PpiC" evidence="7">
    <location>
        <begin position="96"/>
        <end position="194"/>
    </location>
</feature>
<keyword evidence="9" id="KW-1185">Reference proteome</keyword>
<evidence type="ECO:0000256" key="1">
    <source>
        <dbReference type="ARBA" id="ARBA00000971"/>
    </source>
</evidence>
<evidence type="ECO:0000256" key="4">
    <source>
        <dbReference type="ARBA" id="ARBA00023110"/>
    </source>
</evidence>
<reference evidence="8 9" key="1">
    <citation type="submission" date="2021-05" db="EMBL/GenBank/DDBJ databases">
        <title>A Polyphasic approach of four new species of the genus Ohtaekwangia: Ohtaekwangia histidinii sp. nov., Ohtaekwangia cretensis sp. nov., Ohtaekwangia indiensis sp. nov., Ohtaekwangia reichenbachii sp. nov. from diverse environment.</title>
        <authorList>
            <person name="Octaviana S."/>
        </authorList>
    </citation>
    <scope>NUCLEOTIDE SEQUENCE [LARGE SCALE GENOMIC DNA]</scope>
    <source>
        <strain evidence="8 9">PWU5</strain>
    </source>
</reference>
<evidence type="ECO:0000256" key="3">
    <source>
        <dbReference type="ARBA" id="ARBA00022729"/>
    </source>
</evidence>
<dbReference type="Pfam" id="PF13616">
    <property type="entry name" value="Rotamase_3"/>
    <property type="match status" value="1"/>
</dbReference>
<dbReference type="PANTHER" id="PTHR47245">
    <property type="entry name" value="PEPTIDYLPROLYL ISOMERASE"/>
    <property type="match status" value="1"/>
</dbReference>
<organism evidence="8 9">
    <name type="scientific">Dawidia cretensis</name>
    <dbReference type="NCBI Taxonomy" id="2782350"/>
    <lineage>
        <taxon>Bacteria</taxon>
        <taxon>Pseudomonadati</taxon>
        <taxon>Bacteroidota</taxon>
        <taxon>Cytophagia</taxon>
        <taxon>Cytophagales</taxon>
        <taxon>Chryseotaleaceae</taxon>
        <taxon>Dawidia</taxon>
    </lineage>
</organism>
<evidence type="ECO:0000313" key="9">
    <source>
        <dbReference type="Proteomes" id="UP001319080"/>
    </source>
</evidence>
<dbReference type="SUPFAM" id="SSF54534">
    <property type="entry name" value="FKBP-like"/>
    <property type="match status" value="1"/>
</dbReference>
<keyword evidence="5 6" id="KW-0413">Isomerase</keyword>
<evidence type="ECO:0000256" key="5">
    <source>
        <dbReference type="ARBA" id="ARBA00023235"/>
    </source>
</evidence>
<evidence type="ECO:0000256" key="6">
    <source>
        <dbReference type="PROSITE-ProRule" id="PRU00278"/>
    </source>
</evidence>
<evidence type="ECO:0000313" key="8">
    <source>
        <dbReference type="EMBL" id="MBT1707352.1"/>
    </source>
</evidence>
<dbReference type="AlphaFoldDB" id="A0AAP2GUD1"/>
<accession>A0AAP2GUD1</accession>
<comment type="caution">
    <text evidence="8">The sequence shown here is derived from an EMBL/GenBank/DDBJ whole genome shotgun (WGS) entry which is preliminary data.</text>
</comment>
<dbReference type="RefSeq" id="WP_254082944.1">
    <property type="nucleotide sequence ID" value="NZ_JAHESE010000002.1"/>
</dbReference>
<dbReference type="PANTHER" id="PTHR47245:SF1">
    <property type="entry name" value="FOLDASE PROTEIN PRSA"/>
    <property type="match status" value="1"/>
</dbReference>
<dbReference type="InterPro" id="IPR046357">
    <property type="entry name" value="PPIase_dom_sf"/>
</dbReference>
<dbReference type="EMBL" id="JAHESE010000002">
    <property type="protein sequence ID" value="MBT1707352.1"/>
    <property type="molecule type" value="Genomic_DNA"/>
</dbReference>
<dbReference type="Proteomes" id="UP001319080">
    <property type="component" value="Unassembled WGS sequence"/>
</dbReference>
<comment type="catalytic activity">
    <reaction evidence="1">
        <text>[protein]-peptidylproline (omega=180) = [protein]-peptidylproline (omega=0)</text>
        <dbReference type="Rhea" id="RHEA:16237"/>
        <dbReference type="Rhea" id="RHEA-COMP:10747"/>
        <dbReference type="Rhea" id="RHEA-COMP:10748"/>
        <dbReference type="ChEBI" id="CHEBI:83833"/>
        <dbReference type="ChEBI" id="CHEBI:83834"/>
        <dbReference type="EC" id="5.2.1.8"/>
    </reaction>
</comment>
<sequence length="211" mass="24104">MRVLLVLFVFVASTASGQQLEQVRAAVKKIQTEKQAKAYLAGKGAPAGQVLEINAASDTTESDRELIALPLGEIIEFPAEHQQTHYFYKSIEHKSITSFRVQYIFLDHTKISLRQVDSLRTVILNRIQAGEDFDVLARTFSMDGNNKKGGDLGWFQEGMMDKSFEERVRKHQPGEVYTVDIPESKWYYIVKNTHPPRIDKKVILLYLEVML</sequence>
<name>A0AAP2GUD1_9BACT</name>
<dbReference type="EC" id="5.2.1.8" evidence="2"/>